<dbReference type="PANTHER" id="PTHR11407:SF28">
    <property type="entry name" value="LYSOZYME C"/>
    <property type="match status" value="1"/>
</dbReference>
<dbReference type="SMART" id="SM00263">
    <property type="entry name" value="LYZ1"/>
    <property type="match status" value="1"/>
</dbReference>
<comment type="similarity">
    <text evidence="3 11">Belongs to the glycosyl hydrolase 22 family.</text>
</comment>
<evidence type="ECO:0000256" key="10">
    <source>
        <dbReference type="ARBA" id="ARBA00023295"/>
    </source>
</evidence>
<evidence type="ECO:0000256" key="1">
    <source>
        <dbReference type="ARBA" id="ARBA00000632"/>
    </source>
</evidence>
<dbReference type="Ensembl" id="ENSDNVT00000022558.1">
    <property type="protein sequence ID" value="ENSDNVP00000018730.1"/>
    <property type="gene ID" value="ENSDNVG00000013082.1"/>
</dbReference>
<dbReference type="KEGG" id="dne:112983315"/>
<evidence type="ECO:0000256" key="4">
    <source>
        <dbReference type="ARBA" id="ARBA00012732"/>
    </source>
</evidence>
<evidence type="ECO:0000256" key="5">
    <source>
        <dbReference type="ARBA" id="ARBA00022525"/>
    </source>
</evidence>
<dbReference type="FunFam" id="1.10.530.10:FF:000001">
    <property type="entry name" value="Lysozyme C"/>
    <property type="match status" value="1"/>
</dbReference>
<dbReference type="CDD" id="cd16897">
    <property type="entry name" value="LYZ_C"/>
    <property type="match status" value="1"/>
</dbReference>
<dbReference type="GO" id="GO:0003796">
    <property type="term" value="F:lysozyme activity"/>
    <property type="evidence" value="ECO:0007669"/>
    <property type="project" value="UniProtKB-EC"/>
</dbReference>
<dbReference type="GeneID" id="112983315"/>
<evidence type="ECO:0000256" key="9">
    <source>
        <dbReference type="ARBA" id="ARBA00023157"/>
    </source>
</evidence>
<dbReference type="OrthoDB" id="17373at2759"/>
<protein>
    <recommendedName>
        <fullName evidence="4">lysozyme</fullName>
        <ecNumber evidence="4">3.2.1.17</ecNumber>
    </recommendedName>
</protein>
<gene>
    <name evidence="13" type="primary">LYZ</name>
</gene>
<keyword evidence="8" id="KW-0378">Hydrolase</keyword>
<dbReference type="InterPro" id="IPR001916">
    <property type="entry name" value="Glyco_hydro_22"/>
</dbReference>
<dbReference type="PANTHER" id="PTHR11407">
    <property type="entry name" value="LYSOZYME C"/>
    <property type="match status" value="1"/>
</dbReference>
<name>A0A8C4K8T2_DRONO</name>
<dbReference type="InterPro" id="IPR023346">
    <property type="entry name" value="Lysozyme-like_dom_sf"/>
</dbReference>
<evidence type="ECO:0000256" key="8">
    <source>
        <dbReference type="ARBA" id="ARBA00022801"/>
    </source>
</evidence>
<feature type="domain" description="Glycosyl hydrolases family 22 (GH22)" evidence="12">
    <location>
        <begin position="100"/>
        <end position="118"/>
    </location>
</feature>
<dbReference type="PRINTS" id="PR00137">
    <property type="entry name" value="LYSOZYME"/>
</dbReference>
<dbReference type="GO" id="GO:0031640">
    <property type="term" value="P:killing of cells of another organism"/>
    <property type="evidence" value="ECO:0007669"/>
    <property type="project" value="UniProtKB-KW"/>
</dbReference>
<dbReference type="GO" id="GO:0050830">
    <property type="term" value="P:defense response to Gram-positive bacterium"/>
    <property type="evidence" value="ECO:0007669"/>
    <property type="project" value="TreeGrafter"/>
</dbReference>
<keyword evidence="6" id="KW-0929">Antimicrobial</keyword>
<evidence type="ECO:0000313" key="14">
    <source>
        <dbReference type="Proteomes" id="UP000694423"/>
    </source>
</evidence>
<accession>A0A8C4K8T2</accession>
<evidence type="ECO:0000256" key="6">
    <source>
        <dbReference type="ARBA" id="ARBA00022529"/>
    </source>
</evidence>
<evidence type="ECO:0000313" key="13">
    <source>
        <dbReference type="Ensembl" id="ENSDNVP00000018730.1"/>
    </source>
</evidence>
<dbReference type="Pfam" id="PF00062">
    <property type="entry name" value="Lys"/>
    <property type="match status" value="1"/>
</dbReference>
<evidence type="ECO:0000256" key="11">
    <source>
        <dbReference type="RuleBase" id="RU004440"/>
    </source>
</evidence>
<dbReference type="GO" id="GO:0050829">
    <property type="term" value="P:defense response to Gram-negative bacterium"/>
    <property type="evidence" value="ECO:0007669"/>
    <property type="project" value="TreeGrafter"/>
</dbReference>
<evidence type="ECO:0000256" key="2">
    <source>
        <dbReference type="ARBA" id="ARBA00004613"/>
    </source>
</evidence>
<keyword evidence="7" id="KW-0081">Bacteriolytic enzyme</keyword>
<dbReference type="PRINTS" id="PR00135">
    <property type="entry name" value="LYZLACT"/>
</dbReference>
<dbReference type="Gene3D" id="1.10.530.10">
    <property type="match status" value="1"/>
</dbReference>
<dbReference type="PROSITE" id="PS51348">
    <property type="entry name" value="GLYCOSYL_HYDROL_F22_2"/>
    <property type="match status" value="1"/>
</dbReference>
<organism evidence="13 14">
    <name type="scientific">Dromaius novaehollandiae</name>
    <name type="common">Emu</name>
    <dbReference type="NCBI Taxonomy" id="8790"/>
    <lineage>
        <taxon>Eukaryota</taxon>
        <taxon>Metazoa</taxon>
        <taxon>Chordata</taxon>
        <taxon>Craniata</taxon>
        <taxon>Vertebrata</taxon>
        <taxon>Euteleostomi</taxon>
        <taxon>Archelosauria</taxon>
        <taxon>Archosauria</taxon>
        <taxon>Dinosauria</taxon>
        <taxon>Saurischia</taxon>
        <taxon>Theropoda</taxon>
        <taxon>Coelurosauria</taxon>
        <taxon>Aves</taxon>
        <taxon>Palaeognathae</taxon>
        <taxon>Casuariiformes</taxon>
        <taxon>Dromaiidae</taxon>
        <taxon>Dromaius</taxon>
    </lineage>
</organism>
<dbReference type="GO" id="GO:0016998">
    <property type="term" value="P:cell wall macromolecule catabolic process"/>
    <property type="evidence" value="ECO:0007669"/>
    <property type="project" value="UniProtKB-ARBA"/>
</dbReference>
<keyword evidence="9" id="KW-1015">Disulfide bond</keyword>
<comment type="subcellular location">
    <subcellularLocation>
        <location evidence="2">Secreted</location>
    </subcellularLocation>
</comment>
<dbReference type="GO" id="GO:0005576">
    <property type="term" value="C:extracellular region"/>
    <property type="evidence" value="ECO:0007669"/>
    <property type="project" value="UniProtKB-SubCell"/>
</dbReference>
<evidence type="ECO:0000256" key="3">
    <source>
        <dbReference type="ARBA" id="ARBA00010859"/>
    </source>
</evidence>
<dbReference type="EC" id="3.2.1.17" evidence="4"/>
<proteinExistence type="inferred from homology"/>
<keyword evidence="14" id="KW-1185">Reference proteome</keyword>
<dbReference type="RefSeq" id="XP_025956122.1">
    <property type="nucleotide sequence ID" value="XM_026100337.2"/>
</dbReference>
<dbReference type="CTD" id="4069"/>
<comment type="catalytic activity">
    <reaction evidence="1">
        <text>Hydrolysis of (1-&gt;4)-beta-linkages between N-acetylmuramic acid and N-acetyl-D-glucosamine residues in a peptidoglycan and between N-acetyl-D-glucosamine residues in chitodextrins.</text>
        <dbReference type="EC" id="3.2.1.17"/>
    </reaction>
</comment>
<dbReference type="PROSITE" id="PS00128">
    <property type="entry name" value="GLYCOSYL_HYDROL_F22_1"/>
    <property type="match status" value="1"/>
</dbReference>
<keyword evidence="10" id="KW-0326">Glycosidase</keyword>
<dbReference type="InterPro" id="IPR019799">
    <property type="entry name" value="Glyco_hydro_22_CS"/>
</dbReference>
<dbReference type="InterPro" id="IPR000974">
    <property type="entry name" value="Glyco_hydro_22_lys"/>
</dbReference>
<reference evidence="13" key="2">
    <citation type="submission" date="2025-09" db="UniProtKB">
        <authorList>
            <consortium name="Ensembl"/>
        </authorList>
    </citation>
    <scope>IDENTIFICATION</scope>
</reference>
<evidence type="ECO:0000256" key="7">
    <source>
        <dbReference type="ARBA" id="ARBA00022638"/>
    </source>
</evidence>
<reference evidence="13" key="1">
    <citation type="submission" date="2025-08" db="UniProtKB">
        <authorList>
            <consortium name="Ensembl"/>
        </authorList>
    </citation>
    <scope>IDENTIFICATION</scope>
</reference>
<sequence length="153" mass="17135">MQFPAKYQQGRDQPKGHRTTIATGKVFQRCELAAAMKKHGLSNYRGYSLGHWVCAAKYESNFNTAAINRNRDGSSDYGILQINSRWWCNDGRTSGAKNLCKISCSALLSSDITASVNCAKRVVSDKNGMNAWVAWRNHCKGRDVSQWIRGCRV</sequence>
<evidence type="ECO:0000259" key="12">
    <source>
        <dbReference type="PROSITE" id="PS00128"/>
    </source>
</evidence>
<dbReference type="Proteomes" id="UP000694423">
    <property type="component" value="Unplaced"/>
</dbReference>
<keyword evidence="5" id="KW-0964">Secreted</keyword>
<dbReference type="SUPFAM" id="SSF53955">
    <property type="entry name" value="Lysozyme-like"/>
    <property type="match status" value="1"/>
</dbReference>
<dbReference type="AlphaFoldDB" id="A0A8C4K8T2"/>